<evidence type="ECO:0008006" key="4">
    <source>
        <dbReference type="Google" id="ProtNLM"/>
    </source>
</evidence>
<comment type="caution">
    <text evidence="2">The sequence shown here is derived from an EMBL/GenBank/DDBJ whole genome shotgun (WGS) entry which is preliminary data.</text>
</comment>
<protein>
    <recommendedName>
        <fullName evidence="4">Septum formation-related domain-containing protein</fullName>
    </recommendedName>
</protein>
<organism evidence="2 3">
    <name type="scientific">Nocardioides fonticola</name>
    <dbReference type="NCBI Taxonomy" id="450363"/>
    <lineage>
        <taxon>Bacteria</taxon>
        <taxon>Bacillati</taxon>
        <taxon>Actinomycetota</taxon>
        <taxon>Actinomycetes</taxon>
        <taxon>Propionibacteriales</taxon>
        <taxon>Nocardioidaceae</taxon>
        <taxon>Nocardioides</taxon>
    </lineage>
</organism>
<gene>
    <name evidence="2" type="ORF">GCM10022215_25410</name>
</gene>
<sequence>MRRLTVVPSTALASLVVVLATLPGPAALAAGAADPMAGAPEVGTCYDLSYKEGGADAIEEEPVACTAPHTSTITAVEQLPDGLPLDSSDPQTAAFIGRTCLAGSDQAIGDDHRLLALSAYARINFFPTQDDQSAGARWISCGIAVFNARSLVRTSDPEPIALADPVPEEIALCMTKRGLVEPCARPHAYRAVAATVVKKKPTDARVRKTIETFCPRVVSTKKWFYRYLPLTSSSYAVACLDKTTS</sequence>
<feature type="chain" id="PRO_5047479368" description="Septum formation-related domain-containing protein" evidence="1">
    <location>
        <begin position="30"/>
        <end position="245"/>
    </location>
</feature>
<accession>A0ABP7XKJ5</accession>
<feature type="signal peptide" evidence="1">
    <location>
        <begin position="1"/>
        <end position="29"/>
    </location>
</feature>
<keyword evidence="3" id="KW-1185">Reference proteome</keyword>
<reference evidence="3" key="1">
    <citation type="journal article" date="2019" name="Int. J. Syst. Evol. Microbiol.">
        <title>The Global Catalogue of Microorganisms (GCM) 10K type strain sequencing project: providing services to taxonomists for standard genome sequencing and annotation.</title>
        <authorList>
            <consortium name="The Broad Institute Genomics Platform"/>
            <consortium name="The Broad Institute Genome Sequencing Center for Infectious Disease"/>
            <person name="Wu L."/>
            <person name="Ma J."/>
        </authorList>
    </citation>
    <scope>NUCLEOTIDE SEQUENCE [LARGE SCALE GENOMIC DNA]</scope>
    <source>
        <strain evidence="3">JCM 16703</strain>
    </source>
</reference>
<name>A0ABP7XKJ5_9ACTN</name>
<dbReference type="EMBL" id="BAAAZH010000017">
    <property type="protein sequence ID" value="GAA4120989.1"/>
    <property type="molecule type" value="Genomic_DNA"/>
</dbReference>
<evidence type="ECO:0000313" key="2">
    <source>
        <dbReference type="EMBL" id="GAA4120989.1"/>
    </source>
</evidence>
<keyword evidence="1" id="KW-0732">Signal</keyword>
<dbReference type="Proteomes" id="UP001501495">
    <property type="component" value="Unassembled WGS sequence"/>
</dbReference>
<dbReference type="RefSeq" id="WP_344733785.1">
    <property type="nucleotide sequence ID" value="NZ_BAAAZH010000017.1"/>
</dbReference>
<evidence type="ECO:0000313" key="3">
    <source>
        <dbReference type="Proteomes" id="UP001501495"/>
    </source>
</evidence>
<evidence type="ECO:0000256" key="1">
    <source>
        <dbReference type="SAM" id="SignalP"/>
    </source>
</evidence>
<proteinExistence type="predicted"/>